<dbReference type="PANTHER" id="PTHR24341:SF6">
    <property type="entry name" value="HOMEOBOX PROTEIN INVECTED"/>
    <property type="match status" value="1"/>
</dbReference>
<feature type="region of interest" description="Disordered" evidence="9">
    <location>
        <begin position="153"/>
        <end position="177"/>
    </location>
</feature>
<dbReference type="GO" id="GO:0005634">
    <property type="term" value="C:nucleus"/>
    <property type="evidence" value="ECO:0007669"/>
    <property type="project" value="UniProtKB-SubCell"/>
</dbReference>
<feature type="compositionally biased region" description="Polar residues" evidence="9">
    <location>
        <begin position="41"/>
        <end position="53"/>
    </location>
</feature>
<dbReference type="Gene3D" id="1.10.10.60">
    <property type="entry name" value="Homeodomain-like"/>
    <property type="match status" value="1"/>
</dbReference>
<dbReference type="Pfam" id="PF10525">
    <property type="entry name" value="Engrail_1_C_sig"/>
    <property type="match status" value="1"/>
</dbReference>
<evidence type="ECO:0000313" key="11">
    <source>
        <dbReference type="EMBL" id="BBB21812.1"/>
    </source>
</evidence>
<dbReference type="OrthoDB" id="6159439at2759"/>
<sequence>MSALFSIDRLAISSQRFRSQSLSSDGSEGSLESERYDGCRSPTSLSSRSQTPFSDARGSPPLQRPVGSTTSSCRSFFIRDILRPDFGAKREQKAQFYSYPSFVKQEGGLDGISTSPLRESATSPDTRLPDTGTKTPQENLWPAWVFCTRYSDRPSAGPRSRKIRKTKDAEAEKRPRTAFSTEQLQRLRQEFEINRYLTEQRRRQLSEDLNLSESQIKIWFQNKRAKLKKSIGKRNGLALQLMAQGLYNHSTMPLESME</sequence>
<comment type="subcellular location">
    <subcellularLocation>
        <location evidence="1 6 7">Nucleus</location>
    </subcellularLocation>
</comment>
<dbReference type="GO" id="GO:0009653">
    <property type="term" value="P:anatomical structure morphogenesis"/>
    <property type="evidence" value="ECO:0007669"/>
    <property type="project" value="UniProtKB-ARBA"/>
</dbReference>
<evidence type="ECO:0000256" key="8">
    <source>
        <dbReference type="RuleBase" id="RU510713"/>
    </source>
</evidence>
<evidence type="ECO:0000256" key="3">
    <source>
        <dbReference type="ARBA" id="ARBA00023125"/>
    </source>
</evidence>
<dbReference type="PROSITE" id="PS00027">
    <property type="entry name" value="HOMEOBOX_1"/>
    <property type="match status" value="1"/>
</dbReference>
<dbReference type="AlphaFoldDB" id="A0A1S3I0R7"/>
<accession>A0A1S3I0R7</accession>
<dbReference type="InterPro" id="IPR009057">
    <property type="entry name" value="Homeodomain-like_sf"/>
</dbReference>
<dbReference type="GO" id="GO:0030182">
    <property type="term" value="P:neuron differentiation"/>
    <property type="evidence" value="ECO:0007669"/>
    <property type="project" value="TreeGrafter"/>
</dbReference>
<name>A0A1S3I0R7_LINAN</name>
<dbReference type="InterPro" id="IPR000747">
    <property type="entry name" value="HD_engrailed"/>
</dbReference>
<dbReference type="InterPro" id="IPR017970">
    <property type="entry name" value="Homeobox_CS"/>
</dbReference>
<dbReference type="SUPFAM" id="SSF46689">
    <property type="entry name" value="Homeodomain-like"/>
    <property type="match status" value="1"/>
</dbReference>
<feature type="DNA-binding region" description="Homeobox" evidence="6">
    <location>
        <begin position="172"/>
        <end position="231"/>
    </location>
</feature>
<keyword evidence="5 6" id="KW-0539">Nucleus</keyword>
<feature type="region of interest" description="Disordered" evidence="9">
    <location>
        <begin position="108"/>
        <end position="134"/>
    </location>
</feature>
<gene>
    <name evidence="13" type="primary">LOC106159265</name>
    <name evidence="14" type="synonym">LOC106180993</name>
</gene>
<comment type="similarity">
    <text evidence="8">Belongs to the Engrailed homeobox family.</text>
</comment>
<feature type="compositionally biased region" description="Polar residues" evidence="9">
    <location>
        <begin position="112"/>
        <end position="125"/>
    </location>
</feature>
<evidence type="ECO:0000256" key="7">
    <source>
        <dbReference type="RuleBase" id="RU000682"/>
    </source>
</evidence>
<evidence type="ECO:0000259" key="10">
    <source>
        <dbReference type="PROSITE" id="PS50071"/>
    </source>
</evidence>
<evidence type="ECO:0000256" key="6">
    <source>
        <dbReference type="PROSITE-ProRule" id="PRU00108"/>
    </source>
</evidence>
<dbReference type="PRINTS" id="PR00026">
    <property type="entry name" value="ENGRAILED"/>
</dbReference>
<evidence type="ECO:0000256" key="5">
    <source>
        <dbReference type="ARBA" id="ARBA00023242"/>
    </source>
</evidence>
<dbReference type="GO" id="GO:0000981">
    <property type="term" value="F:DNA-binding transcription factor activity, RNA polymerase II-specific"/>
    <property type="evidence" value="ECO:0007669"/>
    <property type="project" value="InterPro"/>
</dbReference>
<dbReference type="PRINTS" id="PR00024">
    <property type="entry name" value="HOMEOBOX"/>
</dbReference>
<feature type="compositionally biased region" description="Low complexity" evidence="9">
    <location>
        <begin position="16"/>
        <end position="30"/>
    </location>
</feature>
<evidence type="ECO:0000256" key="1">
    <source>
        <dbReference type="ARBA" id="ARBA00004123"/>
    </source>
</evidence>
<dbReference type="GO" id="GO:0000978">
    <property type="term" value="F:RNA polymerase II cis-regulatory region sequence-specific DNA binding"/>
    <property type="evidence" value="ECO:0007669"/>
    <property type="project" value="TreeGrafter"/>
</dbReference>
<keyword evidence="2" id="KW-0217">Developmental protein</keyword>
<dbReference type="OMA" id="STSHTHW"/>
<dbReference type="PANTHER" id="PTHR24341">
    <property type="entry name" value="HOMEOBOX PROTEIN ENGRAILED"/>
    <property type="match status" value="1"/>
</dbReference>
<dbReference type="KEGG" id="lak:106159265"/>
<dbReference type="RefSeq" id="XP_013390939.1">
    <property type="nucleotide sequence ID" value="XM_013535485.1"/>
</dbReference>
<dbReference type="EMBL" id="LC143447">
    <property type="protein sequence ID" value="BBB21812.1"/>
    <property type="molecule type" value="mRNA"/>
</dbReference>
<reference evidence="13 14" key="2">
    <citation type="submission" date="2025-04" db="UniProtKB">
        <authorList>
            <consortium name="RefSeq"/>
        </authorList>
    </citation>
    <scope>IDENTIFICATION</scope>
    <source>
        <tissue evidence="13 14">Gonads</tissue>
    </source>
</reference>
<feature type="region of interest" description="Disordered" evidence="9">
    <location>
        <begin position="16"/>
        <end position="71"/>
    </location>
</feature>
<evidence type="ECO:0000313" key="12">
    <source>
        <dbReference type="Proteomes" id="UP000085678"/>
    </source>
</evidence>
<dbReference type="PROSITE" id="PS50071">
    <property type="entry name" value="HOMEOBOX_2"/>
    <property type="match status" value="1"/>
</dbReference>
<dbReference type="InterPro" id="IPR019549">
    <property type="entry name" value="Homeobox-engrailed_C-terminal"/>
</dbReference>
<dbReference type="Proteomes" id="UP000085678">
    <property type="component" value="Unplaced"/>
</dbReference>
<dbReference type="PROSITE" id="PS00033">
    <property type="entry name" value="ENGRAILED"/>
    <property type="match status" value="1"/>
</dbReference>
<reference evidence="11" key="1">
    <citation type="journal article" date="2017" name="Biol. Lett.">
        <title>Possible co-option of engrailed during brachiopod and mollusc shell development.</title>
        <authorList>
            <person name="Shimizu K."/>
            <person name="Luo Y.-J."/>
            <person name="Satoh N."/>
            <person name="Endo K."/>
        </authorList>
    </citation>
    <scope>NUCLEOTIDE SEQUENCE</scope>
</reference>
<dbReference type="InterPro" id="IPR019737">
    <property type="entry name" value="Homeobox-engrailed_CS"/>
</dbReference>
<keyword evidence="4 6" id="KW-0371">Homeobox</keyword>
<dbReference type="FunFam" id="1.10.10.60:FF:000189">
    <property type="entry name" value="Homeobox protein engrailed-like"/>
    <property type="match status" value="1"/>
</dbReference>
<dbReference type="Pfam" id="PF00046">
    <property type="entry name" value="Homeodomain"/>
    <property type="match status" value="1"/>
</dbReference>
<organism evidence="12 13">
    <name type="scientific">Lingula anatina</name>
    <name type="common">Brachiopod</name>
    <name type="synonym">Lingula unguis</name>
    <dbReference type="NCBI Taxonomy" id="7574"/>
    <lineage>
        <taxon>Eukaryota</taxon>
        <taxon>Metazoa</taxon>
        <taxon>Spiralia</taxon>
        <taxon>Lophotrochozoa</taxon>
        <taxon>Brachiopoda</taxon>
        <taxon>Linguliformea</taxon>
        <taxon>Lingulata</taxon>
        <taxon>Lingulida</taxon>
        <taxon>Linguloidea</taxon>
        <taxon>Lingulidae</taxon>
        <taxon>Lingula</taxon>
    </lineage>
</organism>
<protein>
    <recommendedName>
        <fullName evidence="8">Homeobox protein engrailed-like</fullName>
    </recommendedName>
</protein>
<dbReference type="InterPro" id="IPR020479">
    <property type="entry name" value="HD_metazoa"/>
</dbReference>
<dbReference type="RefSeq" id="XP_023933413.1">
    <property type="nucleotide sequence ID" value="XM_024077645.1"/>
</dbReference>
<dbReference type="KEGG" id="lak:106180993"/>
<dbReference type="InterPro" id="IPR050720">
    <property type="entry name" value="Engrailed_Homeobox_TFs"/>
</dbReference>
<evidence type="ECO:0000256" key="2">
    <source>
        <dbReference type="ARBA" id="ARBA00022473"/>
    </source>
</evidence>
<evidence type="ECO:0000256" key="9">
    <source>
        <dbReference type="SAM" id="MobiDB-lite"/>
    </source>
</evidence>
<evidence type="ECO:0000256" key="4">
    <source>
        <dbReference type="ARBA" id="ARBA00023155"/>
    </source>
</evidence>
<proteinExistence type="evidence at transcript level"/>
<feature type="domain" description="Homeobox" evidence="10">
    <location>
        <begin position="170"/>
        <end position="230"/>
    </location>
</feature>
<keyword evidence="3 6" id="KW-0238">DNA-binding</keyword>
<evidence type="ECO:0000313" key="13">
    <source>
        <dbReference type="RefSeq" id="XP_013390939.1"/>
    </source>
</evidence>
<dbReference type="CDD" id="cd00086">
    <property type="entry name" value="homeodomain"/>
    <property type="match status" value="1"/>
</dbReference>
<dbReference type="GeneID" id="106159265"/>
<dbReference type="SMART" id="SM00389">
    <property type="entry name" value="HOX"/>
    <property type="match status" value="1"/>
</dbReference>
<feature type="compositionally biased region" description="Basic and acidic residues" evidence="9">
    <location>
        <begin position="166"/>
        <end position="175"/>
    </location>
</feature>
<evidence type="ECO:0000313" key="14">
    <source>
        <dbReference type="RefSeq" id="XP_023933413.1"/>
    </source>
</evidence>
<dbReference type="InterPro" id="IPR001356">
    <property type="entry name" value="HD"/>
</dbReference>
<keyword evidence="12" id="KW-1185">Reference proteome</keyword>